<gene>
    <name evidence="4" type="ORF">FAZ19_13940</name>
</gene>
<name>A0A4U0GYY5_9SPHI</name>
<dbReference type="Proteomes" id="UP000309872">
    <property type="component" value="Unassembled WGS sequence"/>
</dbReference>
<keyword evidence="2" id="KW-0119">Carbohydrate metabolism</keyword>
<comment type="caution">
    <text evidence="4">The sequence shown here is derived from an EMBL/GenBank/DDBJ whole genome shotgun (WGS) entry which is preliminary data.</text>
</comment>
<proteinExistence type="inferred from homology"/>
<dbReference type="InterPro" id="IPR019405">
    <property type="entry name" value="Lactonase_7-beta_prop"/>
</dbReference>
<evidence type="ECO:0000256" key="3">
    <source>
        <dbReference type="SAM" id="SignalP"/>
    </source>
</evidence>
<dbReference type="InterPro" id="IPR015943">
    <property type="entry name" value="WD40/YVTN_repeat-like_dom_sf"/>
</dbReference>
<dbReference type="OrthoDB" id="9790815at2"/>
<dbReference type="AlphaFoldDB" id="A0A4U0GYY5"/>
<dbReference type="PANTHER" id="PTHR30344:SF1">
    <property type="entry name" value="6-PHOSPHOGLUCONOLACTONASE"/>
    <property type="match status" value="1"/>
</dbReference>
<reference evidence="4 5" key="1">
    <citation type="submission" date="2019-04" db="EMBL/GenBank/DDBJ databases">
        <title>Sphingobacterium olei sp. nov., isolated from oil-contaminated soil.</title>
        <authorList>
            <person name="Liu B."/>
        </authorList>
    </citation>
    <scope>NUCLEOTIDE SEQUENCE [LARGE SCALE GENOMIC DNA]</scope>
    <source>
        <strain evidence="4 5">Y3L14</strain>
    </source>
</reference>
<accession>A0A4U0GYY5</accession>
<protein>
    <submittedName>
        <fullName evidence="4">Lactonase family protein</fullName>
    </submittedName>
</protein>
<sequence length="361" mass="39720">MKYFLVLFAMSSVLQSVCAQSIPLFVGTYTHKGNSEGIYQYSFDVSSGDAIMQSHFKTDNPSFLARNGQYIYAVNENEDGEVSAFKFSNSQFESLNQLSTAGMHPCHVALGIKEPILVVSNYSSGSLVLYSLSADGSIRKQEDLIRFTGTGPDMSRQKSAHVHSAFFNATGDRLYVSDLGSDRVVEYTIAKKDDDYAFQQISEIKLKGGSGPRHVAVSGDGATLYVLAELTGEVAVYQNTKANWQHRQTLPVYAEGFTGDQGGADVKISPDGKFLYATNRGDTNVIVHYKILQNGRLEQMDVYSVEGKSPRNFNFSPEGNFILVTNQQSDEIVILKRDIKTGTLTDSKKRIAVGQPVCVIF</sequence>
<dbReference type="PANTHER" id="PTHR30344">
    <property type="entry name" value="6-PHOSPHOGLUCONOLACTONASE-RELATED"/>
    <property type="match status" value="1"/>
</dbReference>
<keyword evidence="5" id="KW-1185">Reference proteome</keyword>
<dbReference type="GO" id="GO:0006006">
    <property type="term" value="P:glucose metabolic process"/>
    <property type="evidence" value="ECO:0007669"/>
    <property type="project" value="UniProtKB-KW"/>
</dbReference>
<feature type="chain" id="PRO_5020805814" evidence="3">
    <location>
        <begin position="20"/>
        <end position="361"/>
    </location>
</feature>
<dbReference type="GO" id="GO:0017057">
    <property type="term" value="F:6-phosphogluconolactonase activity"/>
    <property type="evidence" value="ECO:0007669"/>
    <property type="project" value="TreeGrafter"/>
</dbReference>
<dbReference type="Pfam" id="PF10282">
    <property type="entry name" value="Lactonase"/>
    <property type="match status" value="1"/>
</dbReference>
<dbReference type="RefSeq" id="WP_136821366.1">
    <property type="nucleotide sequence ID" value="NZ_BMJX01000004.1"/>
</dbReference>
<evidence type="ECO:0000256" key="1">
    <source>
        <dbReference type="ARBA" id="ARBA00005564"/>
    </source>
</evidence>
<dbReference type="EMBL" id="SUKA01000004">
    <property type="protein sequence ID" value="TJY64306.1"/>
    <property type="molecule type" value="Genomic_DNA"/>
</dbReference>
<evidence type="ECO:0000313" key="5">
    <source>
        <dbReference type="Proteomes" id="UP000309872"/>
    </source>
</evidence>
<keyword evidence="3" id="KW-0732">Signal</keyword>
<dbReference type="SUPFAM" id="SSF51004">
    <property type="entry name" value="C-terminal (heme d1) domain of cytochrome cd1-nitrite reductase"/>
    <property type="match status" value="1"/>
</dbReference>
<organism evidence="4 5">
    <name type="scientific">Sphingobacterium alkalisoli</name>
    <dbReference type="NCBI Taxonomy" id="1874115"/>
    <lineage>
        <taxon>Bacteria</taxon>
        <taxon>Pseudomonadati</taxon>
        <taxon>Bacteroidota</taxon>
        <taxon>Sphingobacteriia</taxon>
        <taxon>Sphingobacteriales</taxon>
        <taxon>Sphingobacteriaceae</taxon>
        <taxon>Sphingobacterium</taxon>
    </lineage>
</organism>
<evidence type="ECO:0000256" key="2">
    <source>
        <dbReference type="ARBA" id="ARBA00022526"/>
    </source>
</evidence>
<keyword evidence="2" id="KW-0313">Glucose metabolism</keyword>
<dbReference type="InterPro" id="IPR050282">
    <property type="entry name" value="Cycloisomerase_2"/>
</dbReference>
<dbReference type="Gene3D" id="2.130.10.10">
    <property type="entry name" value="YVTN repeat-like/Quinoprotein amine dehydrogenase"/>
    <property type="match status" value="1"/>
</dbReference>
<dbReference type="InterPro" id="IPR011048">
    <property type="entry name" value="Haem_d1_sf"/>
</dbReference>
<feature type="signal peptide" evidence="3">
    <location>
        <begin position="1"/>
        <end position="19"/>
    </location>
</feature>
<evidence type="ECO:0000313" key="4">
    <source>
        <dbReference type="EMBL" id="TJY64306.1"/>
    </source>
</evidence>
<comment type="similarity">
    <text evidence="1">Belongs to the cycloisomerase 2 family.</text>
</comment>